<name>A0ABT8HXZ0_9BACL</name>
<dbReference type="RefSeq" id="WP_301166640.1">
    <property type="nucleotide sequence ID" value="NZ_JAUHTR010000007.1"/>
</dbReference>
<dbReference type="EMBL" id="JAUHTR010000007">
    <property type="protein sequence ID" value="MDN4525608.1"/>
    <property type="molecule type" value="Genomic_DNA"/>
</dbReference>
<evidence type="ECO:0000313" key="2">
    <source>
        <dbReference type="EMBL" id="MDN4525608.1"/>
    </source>
</evidence>
<evidence type="ECO:0000313" key="3">
    <source>
        <dbReference type="Proteomes" id="UP001172721"/>
    </source>
</evidence>
<organism evidence="2 3">
    <name type="scientific">Fictibacillus fluitans</name>
    <dbReference type="NCBI Taxonomy" id="3058422"/>
    <lineage>
        <taxon>Bacteria</taxon>
        <taxon>Bacillati</taxon>
        <taxon>Bacillota</taxon>
        <taxon>Bacilli</taxon>
        <taxon>Bacillales</taxon>
        <taxon>Fictibacillaceae</taxon>
        <taxon>Fictibacillus</taxon>
    </lineage>
</organism>
<gene>
    <name evidence="2" type="ORF">QYB97_14075</name>
</gene>
<feature type="transmembrane region" description="Helical" evidence="1">
    <location>
        <begin position="27"/>
        <end position="46"/>
    </location>
</feature>
<reference evidence="2" key="1">
    <citation type="submission" date="2023-07" db="EMBL/GenBank/DDBJ databases">
        <title>Fictibacillus sp. isolated from freshwater pond.</title>
        <authorList>
            <person name="Kirdat K."/>
            <person name="Bhat A."/>
            <person name="Mourya A."/>
            <person name="Yadav A."/>
        </authorList>
    </citation>
    <scope>NUCLEOTIDE SEQUENCE</scope>
    <source>
        <strain evidence="2">NE201</strain>
    </source>
</reference>
<keyword evidence="1" id="KW-0812">Transmembrane</keyword>
<accession>A0ABT8HXZ0</accession>
<dbReference type="Proteomes" id="UP001172721">
    <property type="component" value="Unassembled WGS sequence"/>
</dbReference>
<keyword evidence="1" id="KW-0472">Membrane</keyword>
<evidence type="ECO:0000256" key="1">
    <source>
        <dbReference type="SAM" id="Phobius"/>
    </source>
</evidence>
<keyword evidence="3" id="KW-1185">Reference proteome</keyword>
<proteinExistence type="predicted"/>
<sequence length="47" mass="5690">MNSGNWYVNKRSIYKTWKEKLDREMTFQQSLIYGIPSIIMIGFIFLK</sequence>
<protein>
    <submittedName>
        <fullName evidence="2">Uncharacterized protein</fullName>
    </submittedName>
</protein>
<comment type="caution">
    <text evidence="2">The sequence shown here is derived from an EMBL/GenBank/DDBJ whole genome shotgun (WGS) entry which is preliminary data.</text>
</comment>
<keyword evidence="1" id="KW-1133">Transmembrane helix</keyword>